<evidence type="ECO:0000313" key="1">
    <source>
        <dbReference type="EMBL" id="MED6130106.1"/>
    </source>
</evidence>
<evidence type="ECO:0000313" key="2">
    <source>
        <dbReference type="Proteomes" id="UP001341840"/>
    </source>
</evidence>
<dbReference type="Proteomes" id="UP001341840">
    <property type="component" value="Unassembled WGS sequence"/>
</dbReference>
<sequence>PSLVLASPCQPCGVSLAVSASRRSRCRRVFSLPRVLVAPALVLSSPSSLVTDSPAPSSSSTRLCRYCSALILFKVHIYFLC</sequence>
<name>A0ABU6S149_9FABA</name>
<gene>
    <name evidence="1" type="ORF">PIB30_114779</name>
</gene>
<proteinExistence type="predicted"/>
<comment type="caution">
    <text evidence="1">The sequence shown here is derived from an EMBL/GenBank/DDBJ whole genome shotgun (WGS) entry which is preliminary data.</text>
</comment>
<accession>A0ABU6S149</accession>
<keyword evidence="2" id="KW-1185">Reference proteome</keyword>
<protein>
    <submittedName>
        <fullName evidence="1">Uncharacterized protein</fullName>
    </submittedName>
</protein>
<reference evidence="1 2" key="1">
    <citation type="journal article" date="2023" name="Plants (Basel)">
        <title>Bridging the Gap: Combining Genomics and Transcriptomics Approaches to Understand Stylosanthes scabra, an Orphan Legume from the Brazilian Caatinga.</title>
        <authorList>
            <person name="Ferreira-Neto J.R.C."/>
            <person name="da Silva M.D."/>
            <person name="Binneck E."/>
            <person name="de Melo N.F."/>
            <person name="da Silva R.H."/>
            <person name="de Melo A.L.T.M."/>
            <person name="Pandolfi V."/>
            <person name="Bustamante F.O."/>
            <person name="Brasileiro-Vidal A.C."/>
            <person name="Benko-Iseppon A.M."/>
        </authorList>
    </citation>
    <scope>NUCLEOTIDE SEQUENCE [LARGE SCALE GENOMIC DNA]</scope>
    <source>
        <tissue evidence="1">Leaves</tissue>
    </source>
</reference>
<feature type="non-terminal residue" evidence="1">
    <location>
        <position position="1"/>
    </location>
</feature>
<organism evidence="1 2">
    <name type="scientific">Stylosanthes scabra</name>
    <dbReference type="NCBI Taxonomy" id="79078"/>
    <lineage>
        <taxon>Eukaryota</taxon>
        <taxon>Viridiplantae</taxon>
        <taxon>Streptophyta</taxon>
        <taxon>Embryophyta</taxon>
        <taxon>Tracheophyta</taxon>
        <taxon>Spermatophyta</taxon>
        <taxon>Magnoliopsida</taxon>
        <taxon>eudicotyledons</taxon>
        <taxon>Gunneridae</taxon>
        <taxon>Pentapetalae</taxon>
        <taxon>rosids</taxon>
        <taxon>fabids</taxon>
        <taxon>Fabales</taxon>
        <taxon>Fabaceae</taxon>
        <taxon>Papilionoideae</taxon>
        <taxon>50 kb inversion clade</taxon>
        <taxon>dalbergioids sensu lato</taxon>
        <taxon>Dalbergieae</taxon>
        <taxon>Pterocarpus clade</taxon>
        <taxon>Stylosanthes</taxon>
    </lineage>
</organism>
<dbReference type="EMBL" id="JASCZI010041225">
    <property type="protein sequence ID" value="MED6130106.1"/>
    <property type="molecule type" value="Genomic_DNA"/>
</dbReference>
<feature type="non-terminal residue" evidence="1">
    <location>
        <position position="81"/>
    </location>
</feature>